<dbReference type="HOGENOM" id="CLU_2943109_0_0_1"/>
<dbReference type="AlphaFoldDB" id="A0A0C2Z4B5"/>
<name>A0A0C2Z4B5_9AGAM</name>
<sequence>MCSFYKCRYWRHATQLLCRQRVAMQFPLRVPMQQHSTALSRSLLTQLLTLIATLPVCTHK</sequence>
<reference evidence="1 2" key="1">
    <citation type="submission" date="2014-04" db="EMBL/GenBank/DDBJ databases">
        <authorList>
            <consortium name="DOE Joint Genome Institute"/>
            <person name="Kuo A."/>
            <person name="Kohler A."/>
            <person name="Nagy L.G."/>
            <person name="Floudas D."/>
            <person name="Copeland A."/>
            <person name="Barry K.W."/>
            <person name="Cichocki N."/>
            <person name="Veneault-Fourrey C."/>
            <person name="LaButti K."/>
            <person name="Lindquist E.A."/>
            <person name="Lipzen A."/>
            <person name="Lundell T."/>
            <person name="Morin E."/>
            <person name="Murat C."/>
            <person name="Sun H."/>
            <person name="Tunlid A."/>
            <person name="Henrissat B."/>
            <person name="Grigoriev I.V."/>
            <person name="Hibbett D.S."/>
            <person name="Martin F."/>
            <person name="Nordberg H.P."/>
            <person name="Cantor M.N."/>
            <person name="Hua S.X."/>
        </authorList>
    </citation>
    <scope>NUCLEOTIDE SEQUENCE [LARGE SCALE GENOMIC DNA]</scope>
    <source>
        <strain evidence="1 2">Foug A</strain>
    </source>
</reference>
<keyword evidence="2" id="KW-1185">Reference proteome</keyword>
<reference evidence="2" key="2">
    <citation type="submission" date="2015-01" db="EMBL/GenBank/DDBJ databases">
        <title>Evolutionary Origins and Diversification of the Mycorrhizal Mutualists.</title>
        <authorList>
            <consortium name="DOE Joint Genome Institute"/>
            <consortium name="Mycorrhizal Genomics Consortium"/>
            <person name="Kohler A."/>
            <person name="Kuo A."/>
            <person name="Nagy L.G."/>
            <person name="Floudas D."/>
            <person name="Copeland A."/>
            <person name="Barry K.W."/>
            <person name="Cichocki N."/>
            <person name="Veneault-Fourrey C."/>
            <person name="LaButti K."/>
            <person name="Lindquist E.A."/>
            <person name="Lipzen A."/>
            <person name="Lundell T."/>
            <person name="Morin E."/>
            <person name="Murat C."/>
            <person name="Riley R."/>
            <person name="Ohm R."/>
            <person name="Sun H."/>
            <person name="Tunlid A."/>
            <person name="Henrissat B."/>
            <person name="Grigoriev I.V."/>
            <person name="Hibbett D.S."/>
            <person name="Martin F."/>
        </authorList>
    </citation>
    <scope>NUCLEOTIDE SEQUENCE [LARGE SCALE GENOMIC DNA]</scope>
    <source>
        <strain evidence="2">Foug A</strain>
    </source>
</reference>
<accession>A0A0C2Z4B5</accession>
<organism evidence="1 2">
    <name type="scientific">Scleroderma citrinum Foug A</name>
    <dbReference type="NCBI Taxonomy" id="1036808"/>
    <lineage>
        <taxon>Eukaryota</taxon>
        <taxon>Fungi</taxon>
        <taxon>Dikarya</taxon>
        <taxon>Basidiomycota</taxon>
        <taxon>Agaricomycotina</taxon>
        <taxon>Agaricomycetes</taxon>
        <taxon>Agaricomycetidae</taxon>
        <taxon>Boletales</taxon>
        <taxon>Sclerodermatineae</taxon>
        <taxon>Sclerodermataceae</taxon>
        <taxon>Scleroderma</taxon>
    </lineage>
</organism>
<protein>
    <submittedName>
        <fullName evidence="1">Uncharacterized protein</fullName>
    </submittedName>
</protein>
<dbReference type="InParanoid" id="A0A0C2Z4B5"/>
<dbReference type="Proteomes" id="UP000053989">
    <property type="component" value="Unassembled WGS sequence"/>
</dbReference>
<dbReference type="EMBL" id="KN822110">
    <property type="protein sequence ID" value="KIM56783.1"/>
    <property type="molecule type" value="Genomic_DNA"/>
</dbReference>
<evidence type="ECO:0000313" key="2">
    <source>
        <dbReference type="Proteomes" id="UP000053989"/>
    </source>
</evidence>
<gene>
    <name evidence="1" type="ORF">SCLCIDRAFT_205434</name>
</gene>
<evidence type="ECO:0000313" key="1">
    <source>
        <dbReference type="EMBL" id="KIM56783.1"/>
    </source>
</evidence>
<proteinExistence type="predicted"/>